<accession>A0A3B0Z6V6</accession>
<keyword evidence="3" id="KW-1133">Transmembrane helix</keyword>
<evidence type="ECO:0000313" key="4">
    <source>
        <dbReference type="EMBL" id="VAW76426.1"/>
    </source>
</evidence>
<dbReference type="AlphaFoldDB" id="A0A3B0Z6V6"/>
<feature type="coiled-coil region" evidence="1">
    <location>
        <begin position="195"/>
        <end position="264"/>
    </location>
</feature>
<feature type="region of interest" description="Disordered" evidence="2">
    <location>
        <begin position="125"/>
        <end position="146"/>
    </location>
</feature>
<keyword evidence="3" id="KW-0472">Membrane</keyword>
<feature type="compositionally biased region" description="Acidic residues" evidence="2">
    <location>
        <begin position="131"/>
        <end position="145"/>
    </location>
</feature>
<feature type="coiled-coil region" evidence="1">
    <location>
        <begin position="303"/>
        <end position="372"/>
    </location>
</feature>
<name>A0A3B0Z6V6_9ZZZZ</name>
<evidence type="ECO:0000256" key="3">
    <source>
        <dbReference type="SAM" id="Phobius"/>
    </source>
</evidence>
<keyword evidence="1" id="KW-0175">Coiled coil</keyword>
<evidence type="ECO:0000256" key="1">
    <source>
        <dbReference type="SAM" id="Coils"/>
    </source>
</evidence>
<dbReference type="EMBL" id="UOFM01000176">
    <property type="protein sequence ID" value="VAW76426.1"/>
    <property type="molecule type" value="Genomic_DNA"/>
</dbReference>
<evidence type="ECO:0000256" key="2">
    <source>
        <dbReference type="SAM" id="MobiDB-lite"/>
    </source>
</evidence>
<proteinExistence type="predicted"/>
<protein>
    <submittedName>
        <fullName evidence="4">Uncharacterized protein</fullName>
    </submittedName>
</protein>
<keyword evidence="3" id="KW-0812">Transmembrane</keyword>
<organism evidence="4">
    <name type="scientific">hydrothermal vent metagenome</name>
    <dbReference type="NCBI Taxonomy" id="652676"/>
    <lineage>
        <taxon>unclassified sequences</taxon>
        <taxon>metagenomes</taxon>
        <taxon>ecological metagenomes</taxon>
    </lineage>
</organism>
<gene>
    <name evidence="4" type="ORF">MNBD_GAMMA14-2225</name>
</gene>
<feature type="transmembrane region" description="Helical" evidence="3">
    <location>
        <begin position="6"/>
        <end position="25"/>
    </location>
</feature>
<sequence>MDVVTLSLLTMLELALVLGIAVFVLNRKRKQLQTQLQQLSTEPPAEPETFDSIASGYLPYLEKLILESRQQLESGESKEEPDSVLIAALNYRLSLLEAEMKVTERSNDYPENHWQHVVELFAPPEAHEPEPEPEPEDEPESEGDDPLIKAQARIKSLEKFRDHFFSMKKQLEALEASKQKLADQLETLLPEAERSEELQSLLDTMNTQRDRLQDELAQLESQSDELSRAASKNIPGEDELQRIEADSEEKASELTEQIDKQKKKIFELHHLVDDLHLESEKTEALQAKIDQFELANRDMNMCIQVLEEENQFLQGQIQSLLKLSEDQSVYDATGPQQLESLQAQLEEKDEQIKTLEEKYTAMEKEYLTLYEEANS</sequence>
<reference evidence="4" key="1">
    <citation type="submission" date="2018-06" db="EMBL/GenBank/DDBJ databases">
        <authorList>
            <person name="Zhirakovskaya E."/>
        </authorList>
    </citation>
    <scope>NUCLEOTIDE SEQUENCE</scope>
</reference>